<dbReference type="EMBL" id="MJUW02000045">
    <property type="protein sequence ID" value="OQD46240.1"/>
    <property type="molecule type" value="Genomic_DNA"/>
</dbReference>
<dbReference type="AlphaFoldDB" id="A0A1V6M1I7"/>
<organism evidence="1 2">
    <name type="scientific">Candidatus Brocadia sapporoensis</name>
    <dbReference type="NCBI Taxonomy" id="392547"/>
    <lineage>
        <taxon>Bacteria</taxon>
        <taxon>Pseudomonadati</taxon>
        <taxon>Planctomycetota</taxon>
        <taxon>Candidatus Brocadiia</taxon>
        <taxon>Candidatus Brocadiales</taxon>
        <taxon>Candidatus Brocadiaceae</taxon>
        <taxon>Candidatus Brocadia</taxon>
    </lineage>
</organism>
<sequence>MGITTKKAETFQILHNSGKSMGEAYKLAESKGNSVIAPNNPEGKIKQHALTDPKLLKISKKVAKHDMDIAEQVLRSRDNDPEIQKL</sequence>
<protein>
    <submittedName>
        <fullName evidence="1">Uncharacterized protein</fullName>
    </submittedName>
</protein>
<dbReference type="Proteomes" id="UP000242219">
    <property type="component" value="Unassembled WGS sequence"/>
</dbReference>
<accession>A0A1V6M1I7</accession>
<gene>
    <name evidence="1" type="ORF">BIY37_04295</name>
</gene>
<comment type="caution">
    <text evidence="1">The sequence shown here is derived from an EMBL/GenBank/DDBJ whole genome shotgun (WGS) entry which is preliminary data.</text>
</comment>
<keyword evidence="2" id="KW-1185">Reference proteome</keyword>
<dbReference type="RefSeq" id="WP_070066594.1">
    <property type="nucleotide sequence ID" value="NZ_MJUW02000045.1"/>
</dbReference>
<evidence type="ECO:0000313" key="1">
    <source>
        <dbReference type="EMBL" id="OQD46240.1"/>
    </source>
</evidence>
<name>A0A1V6M1I7_9BACT</name>
<evidence type="ECO:0000313" key="2">
    <source>
        <dbReference type="Proteomes" id="UP000242219"/>
    </source>
</evidence>
<proteinExistence type="predicted"/>
<reference evidence="1 2" key="1">
    <citation type="journal article" date="2016" name="Genome Announc.">
        <title>Draft Genome Sequence of the Anaerobic Ammonium-Oxidizing Bacterium 'Candidatus Brocadia sp. 40'.</title>
        <authorList>
            <person name="Ali M."/>
            <person name="Haroon M.F."/>
            <person name="Narita Y."/>
            <person name="Zhang L."/>
            <person name="Rangel Shaw D."/>
            <person name="Okabe S."/>
            <person name="Saikaly P.E."/>
        </authorList>
    </citation>
    <scope>NUCLEOTIDE SEQUENCE [LARGE SCALE GENOMIC DNA]</scope>
    <source>
        <strain evidence="1 2">40</strain>
    </source>
</reference>